<dbReference type="Gene3D" id="3.40.190.10">
    <property type="entry name" value="Periplasmic binding protein-like II"/>
    <property type="match status" value="2"/>
</dbReference>
<feature type="domain" description="Solute-binding protein family 3/N-terminal" evidence="3">
    <location>
        <begin position="28"/>
        <end position="256"/>
    </location>
</feature>
<dbReference type="InterPro" id="IPR001638">
    <property type="entry name" value="Solute-binding_3/MltF_N"/>
</dbReference>
<evidence type="ECO:0000313" key="4">
    <source>
        <dbReference type="EMBL" id="MBB1485523.1"/>
    </source>
</evidence>
<comment type="similarity">
    <text evidence="1">Belongs to the bacterial solute-binding protein 3 family.</text>
</comment>
<comment type="caution">
    <text evidence="4">The sequence shown here is derived from an EMBL/GenBank/DDBJ whole genome shotgun (WGS) entry which is preliminary data.</text>
</comment>
<keyword evidence="5" id="KW-1185">Reference proteome</keyword>
<reference evidence="4 5" key="1">
    <citation type="submission" date="2020-08" db="EMBL/GenBank/DDBJ databases">
        <title>Oceanospirillum sp. nov. isolated from marine sediment.</title>
        <authorList>
            <person name="Ji X."/>
        </authorList>
    </citation>
    <scope>NUCLEOTIDE SEQUENCE [LARGE SCALE GENOMIC DNA]</scope>
    <source>
        <strain evidence="4 5">D5</strain>
    </source>
</reference>
<dbReference type="Pfam" id="PF00497">
    <property type="entry name" value="SBP_bac_3"/>
    <property type="match status" value="1"/>
</dbReference>
<dbReference type="Proteomes" id="UP000565262">
    <property type="component" value="Unassembled WGS sequence"/>
</dbReference>
<dbReference type="SUPFAM" id="SSF53850">
    <property type="entry name" value="Periplasmic binding protein-like II"/>
    <property type="match status" value="1"/>
</dbReference>
<dbReference type="PANTHER" id="PTHR35936">
    <property type="entry name" value="MEMBRANE-BOUND LYTIC MUREIN TRANSGLYCOSYLASE F"/>
    <property type="match status" value="1"/>
</dbReference>
<dbReference type="PANTHER" id="PTHR35936:SF25">
    <property type="entry name" value="ABC TRANSPORTER SUBSTRATE-BINDING PROTEIN"/>
    <property type="match status" value="1"/>
</dbReference>
<evidence type="ECO:0000256" key="1">
    <source>
        <dbReference type="ARBA" id="ARBA00010333"/>
    </source>
</evidence>
<organism evidence="4 5">
    <name type="scientific">Oceanospirillum sediminis</name>
    <dbReference type="NCBI Taxonomy" id="2760088"/>
    <lineage>
        <taxon>Bacteria</taxon>
        <taxon>Pseudomonadati</taxon>
        <taxon>Pseudomonadota</taxon>
        <taxon>Gammaproteobacteria</taxon>
        <taxon>Oceanospirillales</taxon>
        <taxon>Oceanospirillaceae</taxon>
        <taxon>Oceanospirillum</taxon>
    </lineage>
</organism>
<dbReference type="AlphaFoldDB" id="A0A839IJK7"/>
<dbReference type="EMBL" id="JACJFM010000002">
    <property type="protein sequence ID" value="MBB1485523.1"/>
    <property type="molecule type" value="Genomic_DNA"/>
</dbReference>
<dbReference type="SMART" id="SM00062">
    <property type="entry name" value="PBPb"/>
    <property type="match status" value="1"/>
</dbReference>
<protein>
    <submittedName>
        <fullName evidence="4">Transporter substrate-binding domain-containing protein</fullName>
    </submittedName>
</protein>
<evidence type="ECO:0000259" key="3">
    <source>
        <dbReference type="SMART" id="SM00062"/>
    </source>
</evidence>
<keyword evidence="2" id="KW-0732">Signal</keyword>
<evidence type="ECO:0000313" key="5">
    <source>
        <dbReference type="Proteomes" id="UP000565262"/>
    </source>
</evidence>
<accession>A0A839IJK7</accession>
<name>A0A839IJK7_9GAMM</name>
<sequence length="260" mass="30118">MIKLLSQTRIFIISLILSLFSSVAIAQTIRIATGEYPPFCSSSAKHYGFVSHVISEAFAREGHQVEFDFLPWKRALYQTSNGEYDATSWWVYSDERAAKFYYSDTVVTNSVHFFYVKAHNFDFDWKTLSDLDDYRLGVTRGYFYNEEFTQYREENTDRFDVVNSDEQSLKRMLLKRIDLFPVNVVVGLELLRTKFGPNVIHQITYHPRPLSSKDGFILFPKSQANSAQLSAIFNSGLKKLKADGSYERMQENLLSGYYSN</sequence>
<proteinExistence type="inferred from homology"/>
<evidence type="ECO:0000256" key="2">
    <source>
        <dbReference type="ARBA" id="ARBA00022729"/>
    </source>
</evidence>
<dbReference type="RefSeq" id="WP_182807294.1">
    <property type="nucleotide sequence ID" value="NZ_JACJFM010000002.1"/>
</dbReference>
<gene>
    <name evidence="4" type="ORF">H4O21_02720</name>
</gene>